<evidence type="ECO:0000313" key="4">
    <source>
        <dbReference type="EMBL" id="VAW77508.1"/>
    </source>
</evidence>
<comment type="similarity">
    <text evidence="2">Belongs to the DsrC/TusE family.</text>
</comment>
<dbReference type="GO" id="GO:0002143">
    <property type="term" value="P:tRNA wobble position uridine thiolation"/>
    <property type="evidence" value="ECO:0007669"/>
    <property type="project" value="TreeGrafter"/>
</dbReference>
<evidence type="ECO:0008006" key="5">
    <source>
        <dbReference type="Google" id="ProtNLM"/>
    </source>
</evidence>
<protein>
    <recommendedName>
        <fullName evidence="5">Sulfurtransferase</fullName>
    </recommendedName>
</protein>
<reference evidence="4" key="1">
    <citation type="submission" date="2018-06" db="EMBL/GenBank/DDBJ databases">
        <authorList>
            <person name="Zhirakovskaya E."/>
        </authorList>
    </citation>
    <scope>NUCLEOTIDE SEQUENCE</scope>
</reference>
<organism evidence="4">
    <name type="scientific">hydrothermal vent metagenome</name>
    <dbReference type="NCBI Taxonomy" id="652676"/>
    <lineage>
        <taxon>unclassified sequences</taxon>
        <taxon>metagenomes</taxon>
        <taxon>ecological metagenomes</taxon>
    </lineage>
</organism>
<evidence type="ECO:0000256" key="3">
    <source>
        <dbReference type="ARBA" id="ARBA00022490"/>
    </source>
</evidence>
<dbReference type="InterPro" id="IPR025526">
    <property type="entry name" value="DsrC-like_dom_sf"/>
</dbReference>
<gene>
    <name evidence="4" type="ORF">MNBD_GAMMA12-1480</name>
</gene>
<dbReference type="Pfam" id="PF04358">
    <property type="entry name" value="DsrC"/>
    <property type="match status" value="1"/>
</dbReference>
<comment type="subcellular location">
    <subcellularLocation>
        <location evidence="1">Cytoplasm</location>
    </subcellularLocation>
</comment>
<proteinExistence type="inferred from homology"/>
<dbReference type="GO" id="GO:0005737">
    <property type="term" value="C:cytoplasm"/>
    <property type="evidence" value="ECO:0007669"/>
    <property type="project" value="UniProtKB-SubCell"/>
</dbReference>
<evidence type="ECO:0000256" key="1">
    <source>
        <dbReference type="ARBA" id="ARBA00004496"/>
    </source>
</evidence>
<dbReference type="Gene3D" id="1.10.10.370">
    <property type="entry name" value="DsrC-like protein, C-terminal domain"/>
    <property type="match status" value="1"/>
</dbReference>
<dbReference type="NCBIfam" id="TIGR03342">
    <property type="entry name" value="dsrC_tusE_dsvC"/>
    <property type="match status" value="1"/>
</dbReference>
<dbReference type="GO" id="GO:0097163">
    <property type="term" value="F:sulfur carrier activity"/>
    <property type="evidence" value="ECO:0007669"/>
    <property type="project" value="TreeGrafter"/>
</dbReference>
<keyword evidence="3" id="KW-0963">Cytoplasm</keyword>
<name>A0A3B0Y9M9_9ZZZZ</name>
<dbReference type="AlphaFoldDB" id="A0A3B0Y9M9"/>
<dbReference type="SUPFAM" id="SSF69721">
    <property type="entry name" value="DsrC, the gamma subunit of dissimilatory sulfite reductase"/>
    <property type="match status" value="1"/>
</dbReference>
<dbReference type="PIRSF" id="PIRSF006223">
    <property type="entry name" value="DsrC_TusE"/>
    <property type="match status" value="1"/>
</dbReference>
<evidence type="ECO:0000256" key="2">
    <source>
        <dbReference type="ARBA" id="ARBA00005718"/>
    </source>
</evidence>
<dbReference type="PANTHER" id="PTHR37010">
    <property type="entry name" value="SULFURTRANSFERASE TUSE"/>
    <property type="match status" value="1"/>
</dbReference>
<dbReference type="InterPro" id="IPR007453">
    <property type="entry name" value="DsrC/TusE"/>
</dbReference>
<dbReference type="InterPro" id="IPR042072">
    <property type="entry name" value="DsrC-like_C"/>
</dbReference>
<dbReference type="PANTHER" id="PTHR37010:SF1">
    <property type="entry name" value="SULFURTRANSFERASE TUSE"/>
    <property type="match status" value="1"/>
</dbReference>
<accession>A0A3B0Y9M9</accession>
<dbReference type="EMBL" id="UOFL01000131">
    <property type="protein sequence ID" value="VAW77508.1"/>
    <property type="molecule type" value="Genomic_DNA"/>
</dbReference>
<sequence length="123" mass="13655">MADILSILSNQDNKQMDPDGRLLSLPAWSTRIAADLAKAHGLELTTQHINVLNTLRGFYCEQKDWRHPRETLKVLEQACGNGSNNSRKELYQLFPDGPVREACMLAGLPIPHNSSNPSFGSVL</sequence>